<evidence type="ECO:0000256" key="3">
    <source>
        <dbReference type="SAM" id="MobiDB-lite"/>
    </source>
</evidence>
<dbReference type="InterPro" id="IPR013098">
    <property type="entry name" value="Ig_I-set"/>
</dbReference>
<evidence type="ECO:0000313" key="5">
    <source>
        <dbReference type="EMBL" id="KAG8439144.1"/>
    </source>
</evidence>
<dbReference type="GO" id="GO:0098632">
    <property type="term" value="F:cell-cell adhesion mediator activity"/>
    <property type="evidence" value="ECO:0007669"/>
    <property type="project" value="TreeGrafter"/>
</dbReference>
<evidence type="ECO:0000256" key="2">
    <source>
        <dbReference type="ARBA" id="ARBA00023319"/>
    </source>
</evidence>
<dbReference type="GO" id="GO:0005886">
    <property type="term" value="C:plasma membrane"/>
    <property type="evidence" value="ECO:0007669"/>
    <property type="project" value="TreeGrafter"/>
</dbReference>
<organism evidence="5 6">
    <name type="scientific">Hymenochirus boettgeri</name>
    <name type="common">Congo dwarf clawed frog</name>
    <dbReference type="NCBI Taxonomy" id="247094"/>
    <lineage>
        <taxon>Eukaryota</taxon>
        <taxon>Metazoa</taxon>
        <taxon>Chordata</taxon>
        <taxon>Craniata</taxon>
        <taxon>Vertebrata</taxon>
        <taxon>Euteleostomi</taxon>
        <taxon>Amphibia</taxon>
        <taxon>Batrachia</taxon>
        <taxon>Anura</taxon>
        <taxon>Pipoidea</taxon>
        <taxon>Pipidae</taxon>
        <taxon>Pipinae</taxon>
        <taxon>Hymenochirus</taxon>
    </lineage>
</organism>
<dbReference type="PANTHER" id="PTHR10075">
    <property type="entry name" value="BASIGIN RELATED"/>
    <property type="match status" value="1"/>
</dbReference>
<dbReference type="Proteomes" id="UP000812440">
    <property type="component" value="Chromosome 3"/>
</dbReference>
<dbReference type="InterPro" id="IPR013783">
    <property type="entry name" value="Ig-like_fold"/>
</dbReference>
<feature type="domain" description="Immunoglobulin" evidence="4">
    <location>
        <begin position="58"/>
        <end position="144"/>
    </location>
</feature>
<dbReference type="PANTHER" id="PTHR10075:SF23">
    <property type="entry name" value="MYOTILIN"/>
    <property type="match status" value="1"/>
</dbReference>
<protein>
    <recommendedName>
        <fullName evidence="4">Immunoglobulin domain-containing protein</fullName>
    </recommendedName>
</protein>
<dbReference type="OrthoDB" id="6612025at2759"/>
<evidence type="ECO:0000256" key="1">
    <source>
        <dbReference type="ARBA" id="ARBA00023157"/>
    </source>
</evidence>
<dbReference type="SUPFAM" id="SSF48726">
    <property type="entry name" value="Immunoglobulin"/>
    <property type="match status" value="2"/>
</dbReference>
<evidence type="ECO:0000259" key="4">
    <source>
        <dbReference type="SMART" id="SM00409"/>
    </source>
</evidence>
<dbReference type="Pfam" id="PF07679">
    <property type="entry name" value="I-set"/>
    <property type="match status" value="1"/>
</dbReference>
<dbReference type="EMBL" id="JAACNH010000006">
    <property type="protein sequence ID" value="KAG8439144.1"/>
    <property type="molecule type" value="Genomic_DNA"/>
</dbReference>
<dbReference type="InterPro" id="IPR003599">
    <property type="entry name" value="Ig_sub"/>
</dbReference>
<sequence>MIISERGVHSLIFEVVRSFDAGFYECIASNCAGKSKFTLQLHVLAQECKRPPYFIEKPAAIRAFEGETIKMECLVPAKPRPEILLKKNNEMLNYNNDKIRLLQDTSDKISIFIHNVRKPDDGWYTISAINEAGIASCHVRLEVASLVKTQMSNTKQIKVTPNVGSFSVFGRKGLNMQEVSSLETYQHQPPYPGLLESEEL</sequence>
<keyword evidence="6" id="KW-1185">Reference proteome</keyword>
<dbReference type="InterPro" id="IPR036179">
    <property type="entry name" value="Ig-like_dom_sf"/>
</dbReference>
<keyword evidence="2" id="KW-0393">Immunoglobulin domain</keyword>
<dbReference type="AlphaFoldDB" id="A0A8T2J6Q5"/>
<dbReference type="FunFam" id="2.60.40.10:FF:000032">
    <property type="entry name" value="palladin isoform X1"/>
    <property type="match status" value="1"/>
</dbReference>
<dbReference type="GO" id="GO:0070593">
    <property type="term" value="P:dendrite self-avoidance"/>
    <property type="evidence" value="ECO:0007669"/>
    <property type="project" value="TreeGrafter"/>
</dbReference>
<gene>
    <name evidence="5" type="ORF">GDO86_005383</name>
</gene>
<dbReference type="Gene3D" id="2.60.40.10">
    <property type="entry name" value="Immunoglobulins"/>
    <property type="match status" value="2"/>
</dbReference>
<dbReference type="SMART" id="SM00409">
    <property type="entry name" value="IG"/>
    <property type="match status" value="1"/>
</dbReference>
<comment type="caution">
    <text evidence="5">The sequence shown here is derived from an EMBL/GenBank/DDBJ whole genome shotgun (WGS) entry which is preliminary data.</text>
</comment>
<evidence type="ECO:0000313" key="6">
    <source>
        <dbReference type="Proteomes" id="UP000812440"/>
    </source>
</evidence>
<dbReference type="GO" id="GO:0007411">
    <property type="term" value="P:axon guidance"/>
    <property type="evidence" value="ECO:0007669"/>
    <property type="project" value="TreeGrafter"/>
</dbReference>
<accession>A0A8T2J6Q5</accession>
<dbReference type="GO" id="GO:0030424">
    <property type="term" value="C:axon"/>
    <property type="evidence" value="ECO:0007669"/>
    <property type="project" value="TreeGrafter"/>
</dbReference>
<dbReference type="GO" id="GO:0007156">
    <property type="term" value="P:homophilic cell adhesion via plasma membrane adhesion molecules"/>
    <property type="evidence" value="ECO:0007669"/>
    <property type="project" value="TreeGrafter"/>
</dbReference>
<keyword evidence="1" id="KW-1015">Disulfide bond</keyword>
<proteinExistence type="predicted"/>
<dbReference type="EMBL" id="JAACNH010000006">
    <property type="protein sequence ID" value="KAG8439145.1"/>
    <property type="molecule type" value="Genomic_DNA"/>
</dbReference>
<reference evidence="5" key="1">
    <citation type="thesis" date="2020" institute="ProQuest LLC" country="789 East Eisenhower Parkway, Ann Arbor, MI, USA">
        <title>Comparative Genomics and Chromosome Evolution.</title>
        <authorList>
            <person name="Mudd A.B."/>
        </authorList>
    </citation>
    <scope>NUCLEOTIDE SEQUENCE</scope>
    <source>
        <strain evidence="5">Female2</strain>
        <tissue evidence="5">Blood</tissue>
    </source>
</reference>
<feature type="region of interest" description="Disordered" evidence="3">
    <location>
        <begin position="181"/>
        <end position="200"/>
    </location>
</feature>
<name>A0A8T2J6Q5_9PIPI</name>